<feature type="active site" description="Proton donor; for dehydratase activity" evidence="2">
    <location>
        <position position="715"/>
    </location>
</feature>
<proteinExistence type="predicted"/>
<accession>A0AA40T1B4</accession>
<evidence type="ECO:0000313" key="4">
    <source>
        <dbReference type="EMBL" id="MBD6618875.1"/>
    </source>
</evidence>
<keyword evidence="5" id="KW-1185">Reference proteome</keyword>
<feature type="active site" description="Proton acceptor; for dehydratase activity" evidence="2">
    <location>
        <position position="544"/>
    </location>
</feature>
<reference evidence="4" key="1">
    <citation type="submission" date="2019-07" db="EMBL/GenBank/DDBJ databases">
        <title>Toxilogical consequences of a new and cryptic species of cyanobacteria (Komarekiella delphini-convector) recovered from the epidermis of a bottlenose dolphin and 1500 ft. in the air.</title>
        <authorList>
            <person name="Brown A.O."/>
            <person name="Dvorak P."/>
            <person name="Villanueva C.D."/>
            <person name="Foss A.J."/>
            <person name="Garvey A.D."/>
            <person name="Gibson Q.A."/>
            <person name="Johansen J.R."/>
            <person name="Casamatta D.A."/>
        </authorList>
    </citation>
    <scope>NUCLEOTIDE SEQUENCE</scope>
    <source>
        <strain evidence="4">SJRDD-AB1</strain>
    </source>
</reference>
<dbReference type="EMBL" id="VJXY01000032">
    <property type="protein sequence ID" value="MBD6618875.1"/>
    <property type="molecule type" value="Genomic_DNA"/>
</dbReference>
<dbReference type="PROSITE" id="PS52019">
    <property type="entry name" value="PKS_MFAS_DH"/>
    <property type="match status" value="1"/>
</dbReference>
<organism evidence="4 5">
    <name type="scientific">Komarekiella delphini-convector SJRDD-AB1</name>
    <dbReference type="NCBI Taxonomy" id="2593771"/>
    <lineage>
        <taxon>Bacteria</taxon>
        <taxon>Bacillati</taxon>
        <taxon>Cyanobacteriota</taxon>
        <taxon>Cyanophyceae</taxon>
        <taxon>Nostocales</taxon>
        <taxon>Nostocaceae</taxon>
        <taxon>Komarekiella</taxon>
        <taxon>Komarekiella delphini-convector</taxon>
    </lineage>
</organism>
<dbReference type="Pfam" id="PF13561">
    <property type="entry name" value="adh_short_C2"/>
    <property type="match status" value="1"/>
</dbReference>
<dbReference type="AlphaFoldDB" id="A0AA40T1B4"/>
<dbReference type="CDD" id="cd08953">
    <property type="entry name" value="KR_2_SDR_x"/>
    <property type="match status" value="1"/>
</dbReference>
<protein>
    <submittedName>
        <fullName evidence="4">SDR family oxidoreductase</fullName>
    </submittedName>
</protein>
<dbReference type="InterPro" id="IPR002347">
    <property type="entry name" value="SDR_fam"/>
</dbReference>
<dbReference type="PANTHER" id="PTHR43775:SF51">
    <property type="entry name" value="INACTIVE PHENOLPHTHIOCEROL SYNTHESIS POLYKETIDE SYNTHASE TYPE I PKS1-RELATED"/>
    <property type="match status" value="1"/>
</dbReference>
<evidence type="ECO:0000313" key="5">
    <source>
        <dbReference type="Proteomes" id="UP001165986"/>
    </source>
</evidence>
<dbReference type="Gene3D" id="3.10.129.110">
    <property type="entry name" value="Polyketide synthase dehydratase"/>
    <property type="match status" value="1"/>
</dbReference>
<comment type="caution">
    <text evidence="4">The sequence shown here is derived from an EMBL/GenBank/DDBJ whole genome shotgun (WGS) entry which is preliminary data.</text>
</comment>
<dbReference type="GO" id="GO:0006633">
    <property type="term" value="P:fatty acid biosynthetic process"/>
    <property type="evidence" value="ECO:0007669"/>
    <property type="project" value="TreeGrafter"/>
</dbReference>
<sequence length="804" mass="90932">MQLSEGHIWLITEGGEGVGVAVAEKLHQQGQKAVILKLPTYSAFHQSVAQTNIDVIDLNNSTELHLKETLETIQEKFGLIGGFIHTHPLAQNVLSSNDLFQEQDKETVKLVFLIAKYLKLPLNNACENNRGNTYFVTVTKLDGEMGTSGKQACAVIGGGLSGLVKSLNREWANVYCRYIDLESSINIEEAANIIMEEIADTNLGLLEVGRNQAGERVTLTTERIHNINYLEETPNSQSIFLVSGGGRGITADCVTELAKAYKSKFILLGRTVLQPHEPKWANNSTDDKELKKLIINDFIQQGKKPTPIEVDRILHDLISQRDIRNSLKQIKQYGGEAIYLSVDVTHELDLAKQIEKLPEHFKNITGIIHGAGNIADKRIEKKTEEDFNRVFEPKIKGLENLLSIVNLEKLKDVILFSSVSGYFGNAGQTDYALANDVLNKFAYSFKHLFPKIRIVSINWGPWDRGMISPTLKKFYQESNIDLIPVDIGTKFCRNELRIGKDHAVEQILVSGKLSLPSNHQIEQINVVESKRIMRQNGNPFIKDHVIGKNAVLPATCAVNWMVKSSEDVLPNYKIRAIENFKVLKGIVFDEQYQEEYLARINLANTEDNGHSFVVKISSQPKDKNNSLYHYGATLFFEKEWGSMPIYENLDIKSDGKVYTTYQEGSSLFHGKNFQGIKKVLHISDRKITSLCNLPAISPKQQGQFTVNSFNPYLGDVQLQSALIWAYYQLDNTCLPMGFEKVEQFQSLDFNRDFYVSTEIISFNKSKLTANIFVHNEHGEIYIRWLEVSYILMKNLQALYWEKGV</sequence>
<dbReference type="Proteomes" id="UP001165986">
    <property type="component" value="Unassembled WGS sequence"/>
</dbReference>
<dbReference type="InterPro" id="IPR049900">
    <property type="entry name" value="PKS_mFAS_DH"/>
</dbReference>
<gene>
    <name evidence="4" type="ORF">FNW02_24375</name>
</gene>
<name>A0AA40T1B4_9NOST</name>
<evidence type="ECO:0000259" key="3">
    <source>
        <dbReference type="PROSITE" id="PS52019"/>
    </source>
</evidence>
<dbReference type="GO" id="GO:0004312">
    <property type="term" value="F:fatty acid synthase activity"/>
    <property type="evidence" value="ECO:0007669"/>
    <property type="project" value="TreeGrafter"/>
</dbReference>
<dbReference type="InterPro" id="IPR042104">
    <property type="entry name" value="PKS_dehydratase_sf"/>
</dbReference>
<dbReference type="InterPro" id="IPR050091">
    <property type="entry name" value="PKS_NRPS_Biosynth_Enz"/>
</dbReference>
<dbReference type="RefSeq" id="WP_191760076.1">
    <property type="nucleotide sequence ID" value="NZ_VJXY01000032.1"/>
</dbReference>
<dbReference type="InterPro" id="IPR013968">
    <property type="entry name" value="PKS_KR"/>
</dbReference>
<dbReference type="InterPro" id="IPR036291">
    <property type="entry name" value="NAD(P)-bd_dom_sf"/>
</dbReference>
<dbReference type="InterPro" id="IPR049551">
    <property type="entry name" value="PKS_DH_C"/>
</dbReference>
<dbReference type="PANTHER" id="PTHR43775">
    <property type="entry name" value="FATTY ACID SYNTHASE"/>
    <property type="match status" value="1"/>
</dbReference>
<feature type="region of interest" description="C-terminal hotdog fold" evidence="2">
    <location>
        <begin position="651"/>
        <end position="798"/>
    </location>
</feature>
<keyword evidence="1" id="KW-0808">Transferase</keyword>
<evidence type="ECO:0000256" key="1">
    <source>
        <dbReference type="ARBA" id="ARBA00022679"/>
    </source>
</evidence>
<dbReference type="Pfam" id="PF08659">
    <property type="entry name" value="KR"/>
    <property type="match status" value="1"/>
</dbReference>
<dbReference type="Gene3D" id="3.40.50.720">
    <property type="entry name" value="NAD(P)-binding Rossmann-like Domain"/>
    <property type="match status" value="1"/>
</dbReference>
<dbReference type="SUPFAM" id="SSF51735">
    <property type="entry name" value="NAD(P)-binding Rossmann-fold domains"/>
    <property type="match status" value="2"/>
</dbReference>
<dbReference type="InterPro" id="IPR057326">
    <property type="entry name" value="KR_dom"/>
</dbReference>
<evidence type="ECO:0000256" key="2">
    <source>
        <dbReference type="PROSITE-ProRule" id="PRU01363"/>
    </source>
</evidence>
<dbReference type="SMART" id="SM00822">
    <property type="entry name" value="PKS_KR"/>
    <property type="match status" value="1"/>
</dbReference>
<dbReference type="Pfam" id="PF14765">
    <property type="entry name" value="PS-DH"/>
    <property type="match status" value="1"/>
</dbReference>
<feature type="domain" description="PKS/mFAS DH" evidence="3">
    <location>
        <begin position="502"/>
        <end position="798"/>
    </location>
</feature>
<feature type="region of interest" description="N-terminal hotdog fold" evidence="2">
    <location>
        <begin position="502"/>
        <end position="640"/>
    </location>
</feature>